<sequence length="62" mass="7221">MHRKGDERLRSTRKAHIVQLIPHFFDQLSVKICPPFVPLVYLCRGPSERVHGIELLILNLMT</sequence>
<accession>J9FMB4</accession>
<gene>
    <name evidence="1" type="ORF">EVA_21136</name>
</gene>
<reference evidence="1" key="1">
    <citation type="journal article" date="2012" name="PLoS ONE">
        <title>Gene sets for utilization of primary and secondary nutrition supplies in the distal gut of endangered iberian lynx.</title>
        <authorList>
            <person name="Alcaide M."/>
            <person name="Messina E."/>
            <person name="Richter M."/>
            <person name="Bargiela R."/>
            <person name="Peplies J."/>
            <person name="Huws S.A."/>
            <person name="Newbold C.J."/>
            <person name="Golyshin P.N."/>
            <person name="Simon M.A."/>
            <person name="Lopez G."/>
            <person name="Yakimov M.M."/>
            <person name="Ferrer M."/>
        </authorList>
    </citation>
    <scope>NUCLEOTIDE SEQUENCE</scope>
</reference>
<organism evidence="1">
    <name type="scientific">gut metagenome</name>
    <dbReference type="NCBI Taxonomy" id="749906"/>
    <lineage>
        <taxon>unclassified sequences</taxon>
        <taxon>metagenomes</taxon>
        <taxon>organismal metagenomes</taxon>
    </lineage>
</organism>
<dbReference type="EMBL" id="AMCI01008631">
    <property type="protein sequence ID" value="EJW90757.1"/>
    <property type="molecule type" value="Genomic_DNA"/>
</dbReference>
<comment type="caution">
    <text evidence="1">The sequence shown here is derived from an EMBL/GenBank/DDBJ whole genome shotgun (WGS) entry which is preliminary data.</text>
</comment>
<name>J9FMB4_9ZZZZ</name>
<evidence type="ECO:0000313" key="1">
    <source>
        <dbReference type="EMBL" id="EJW90757.1"/>
    </source>
</evidence>
<proteinExistence type="predicted"/>
<protein>
    <submittedName>
        <fullName evidence="1">Uncharacterized protein</fullName>
    </submittedName>
</protein>
<dbReference type="AlphaFoldDB" id="J9FMB4"/>